<evidence type="ECO:0000313" key="2">
    <source>
        <dbReference type="EMBL" id="EXB94639.1"/>
    </source>
</evidence>
<reference evidence="3" key="1">
    <citation type="submission" date="2013-01" db="EMBL/GenBank/DDBJ databases">
        <title>Draft Genome Sequence of a Mulberry Tree, Morus notabilis C.K. Schneid.</title>
        <authorList>
            <person name="He N."/>
            <person name="Zhao S."/>
        </authorList>
    </citation>
    <scope>NUCLEOTIDE SEQUENCE</scope>
</reference>
<gene>
    <name evidence="2" type="ORF">L484_005796</name>
</gene>
<organism evidence="2 3">
    <name type="scientific">Morus notabilis</name>
    <dbReference type="NCBI Taxonomy" id="981085"/>
    <lineage>
        <taxon>Eukaryota</taxon>
        <taxon>Viridiplantae</taxon>
        <taxon>Streptophyta</taxon>
        <taxon>Embryophyta</taxon>
        <taxon>Tracheophyta</taxon>
        <taxon>Spermatophyta</taxon>
        <taxon>Magnoliopsida</taxon>
        <taxon>eudicotyledons</taxon>
        <taxon>Gunneridae</taxon>
        <taxon>Pentapetalae</taxon>
        <taxon>rosids</taxon>
        <taxon>fabids</taxon>
        <taxon>Rosales</taxon>
        <taxon>Moraceae</taxon>
        <taxon>Moreae</taxon>
        <taxon>Morus</taxon>
    </lineage>
</organism>
<feature type="compositionally biased region" description="Basic and acidic residues" evidence="1">
    <location>
        <begin position="137"/>
        <end position="152"/>
    </location>
</feature>
<name>W9RJU3_9ROSA</name>
<proteinExistence type="predicted"/>
<accession>W9RJU3</accession>
<evidence type="ECO:0008006" key="4">
    <source>
        <dbReference type="Google" id="ProtNLM"/>
    </source>
</evidence>
<evidence type="ECO:0000313" key="3">
    <source>
        <dbReference type="Proteomes" id="UP000030645"/>
    </source>
</evidence>
<dbReference type="AlphaFoldDB" id="W9RJU3"/>
<feature type="region of interest" description="Disordered" evidence="1">
    <location>
        <begin position="132"/>
        <end position="152"/>
    </location>
</feature>
<protein>
    <recommendedName>
        <fullName evidence="4">F-box domain-containing protein</fullName>
    </recommendedName>
</protein>
<dbReference type="Proteomes" id="UP000030645">
    <property type="component" value="Unassembled WGS sequence"/>
</dbReference>
<keyword evidence="3" id="KW-1185">Reference proteome</keyword>
<evidence type="ECO:0000256" key="1">
    <source>
        <dbReference type="SAM" id="MobiDB-lite"/>
    </source>
</evidence>
<dbReference type="EMBL" id="KE345165">
    <property type="protein sequence ID" value="EXB94639.1"/>
    <property type="molecule type" value="Genomic_DNA"/>
</dbReference>
<sequence length="152" mass="17731">MEKLPEDVLMEIMLWVRPQCLIRCKLVKGAGLSRDCRSDDYKFVVFGYDSKSYDSKAEIYSLHNDCWREISFHWGGTIDYEIRSFWLVNSQIFSGGVLCWTVDHFRYSIIAFVVTDEEVHSLQFAKNSSHPYQSGERALEKVDKTAAERTEQ</sequence>